<dbReference type="InterPro" id="IPR029068">
    <property type="entry name" value="Glyas_Bleomycin-R_OHBP_Dase"/>
</dbReference>
<dbReference type="CDD" id="cd06587">
    <property type="entry name" value="VOC"/>
    <property type="match status" value="1"/>
</dbReference>
<accession>A0ABN9SIM9</accession>
<feature type="chain" id="PRO_5046380506" description="VOC domain-containing protein" evidence="1">
    <location>
        <begin position="22"/>
        <end position="108"/>
    </location>
</feature>
<comment type="caution">
    <text evidence="2">The sequence shown here is derived from an EMBL/GenBank/DDBJ whole genome shotgun (WGS) entry which is preliminary data.</text>
</comment>
<organism evidence="2 3">
    <name type="scientific">Prorocentrum cordatum</name>
    <dbReference type="NCBI Taxonomy" id="2364126"/>
    <lineage>
        <taxon>Eukaryota</taxon>
        <taxon>Sar</taxon>
        <taxon>Alveolata</taxon>
        <taxon>Dinophyceae</taxon>
        <taxon>Prorocentrales</taxon>
        <taxon>Prorocentraceae</taxon>
        <taxon>Prorocentrum</taxon>
    </lineage>
</organism>
<evidence type="ECO:0000256" key="1">
    <source>
        <dbReference type="SAM" id="SignalP"/>
    </source>
</evidence>
<reference evidence="2" key="1">
    <citation type="submission" date="2023-10" db="EMBL/GenBank/DDBJ databases">
        <authorList>
            <person name="Chen Y."/>
            <person name="Shah S."/>
            <person name="Dougan E. K."/>
            <person name="Thang M."/>
            <person name="Chan C."/>
        </authorList>
    </citation>
    <scope>NUCLEOTIDE SEQUENCE [LARGE SCALE GENOMIC DNA]</scope>
</reference>
<keyword evidence="1" id="KW-0732">Signal</keyword>
<proteinExistence type="predicted"/>
<gene>
    <name evidence="2" type="ORF">PCOR1329_LOCUS29866</name>
</gene>
<protein>
    <recommendedName>
        <fullName evidence="4">VOC domain-containing protein</fullName>
    </recommendedName>
</protein>
<name>A0ABN9SIM9_9DINO</name>
<feature type="signal peptide" evidence="1">
    <location>
        <begin position="1"/>
        <end position="21"/>
    </location>
</feature>
<evidence type="ECO:0008006" key="4">
    <source>
        <dbReference type="Google" id="ProtNLM"/>
    </source>
</evidence>
<evidence type="ECO:0000313" key="3">
    <source>
        <dbReference type="Proteomes" id="UP001189429"/>
    </source>
</evidence>
<dbReference type="Proteomes" id="UP001189429">
    <property type="component" value="Unassembled WGS sequence"/>
</dbReference>
<keyword evidence="3" id="KW-1185">Reference proteome</keyword>
<dbReference type="SUPFAM" id="SSF54593">
    <property type="entry name" value="Glyoxalase/Bleomycin resistance protein/Dihydroxybiphenyl dioxygenase"/>
    <property type="match status" value="1"/>
</dbReference>
<evidence type="ECO:0000313" key="2">
    <source>
        <dbReference type="EMBL" id="CAK0831571.1"/>
    </source>
</evidence>
<sequence>MALRCPHSLLLPFCLPRASAASRPPRCAAENGDTCIVGLLCPSAAQVDALHARLQAAASRGLGAVDAAPARNDAFGIYNAIARDPSGYIVEVMAFLKPDFLKPPRARL</sequence>
<dbReference type="EMBL" id="CAUYUJ010011336">
    <property type="protein sequence ID" value="CAK0831571.1"/>
    <property type="molecule type" value="Genomic_DNA"/>
</dbReference>
<dbReference type="Gene3D" id="3.10.180.10">
    <property type="entry name" value="2,3-Dihydroxybiphenyl 1,2-Dioxygenase, domain 1"/>
    <property type="match status" value="1"/>
</dbReference>